<dbReference type="RefSeq" id="WP_330106903.1">
    <property type="nucleotide sequence ID" value="NZ_JAZDQT010000001.1"/>
</dbReference>
<reference evidence="1 2" key="1">
    <citation type="submission" date="2024-01" db="EMBL/GenBank/DDBJ databases">
        <title>Pedobacter sp. nov., isolated from fresh soil.</title>
        <authorList>
            <person name="Le N.T.T."/>
        </authorList>
    </citation>
    <scope>NUCLEOTIDE SEQUENCE [LARGE SCALE GENOMIC DNA]</scope>
    <source>
        <strain evidence="1 2">KR3-3</strain>
    </source>
</reference>
<dbReference type="EMBL" id="JAZDQT010000001">
    <property type="protein sequence ID" value="MEE1944535.1"/>
    <property type="molecule type" value="Genomic_DNA"/>
</dbReference>
<dbReference type="Proteomes" id="UP001336835">
    <property type="component" value="Unassembled WGS sequence"/>
</dbReference>
<gene>
    <name evidence="1" type="ORF">VRU48_05405</name>
</gene>
<comment type="caution">
    <text evidence="1">The sequence shown here is derived from an EMBL/GenBank/DDBJ whole genome shotgun (WGS) entry which is preliminary data.</text>
</comment>
<protein>
    <submittedName>
        <fullName evidence="1">Uncharacterized protein</fullName>
    </submittedName>
</protein>
<proteinExistence type="predicted"/>
<keyword evidence="2" id="KW-1185">Reference proteome</keyword>
<accession>A0ABU7I4Z6</accession>
<name>A0ABU7I4Z6_9SPHI</name>
<organism evidence="1 2">
    <name type="scientific">Pedobacter albus</name>
    <dbReference type="NCBI Taxonomy" id="3113905"/>
    <lineage>
        <taxon>Bacteria</taxon>
        <taxon>Pseudomonadati</taxon>
        <taxon>Bacteroidota</taxon>
        <taxon>Sphingobacteriia</taxon>
        <taxon>Sphingobacteriales</taxon>
        <taxon>Sphingobacteriaceae</taxon>
        <taxon>Pedobacter</taxon>
    </lineage>
</organism>
<sequence length="163" mass="18436">MQYKNLGDRQIAFGNSYSCDVDDDGVKDFSIHTEYFGKPAERIDCQQFYFIGAFPTYSPVDLNEQTPLLNAGNLIGKNSYANHAWYNASHLLLSEKVITESGNDYWQGKWKDASHKYLAFAVKKDGKLYYGWLELSFSQSQGALILHRAAIAEQAEKDVFAGK</sequence>
<evidence type="ECO:0000313" key="2">
    <source>
        <dbReference type="Proteomes" id="UP001336835"/>
    </source>
</evidence>
<evidence type="ECO:0000313" key="1">
    <source>
        <dbReference type="EMBL" id="MEE1944535.1"/>
    </source>
</evidence>